<dbReference type="PROSITE" id="PS50842">
    <property type="entry name" value="EXPANSIN_EG45"/>
    <property type="match status" value="1"/>
</dbReference>
<reference evidence="3" key="2">
    <citation type="journal article" date="2023" name="Plants (Basel)">
        <title>Annotation of the Turnera subulata (Passifloraceae) Draft Genome Reveals the S-Locus Evolved after the Divergence of Turneroideae from Passifloroideae in a Stepwise Manner.</title>
        <authorList>
            <person name="Henning P.M."/>
            <person name="Roalson E.H."/>
            <person name="Mir W."/>
            <person name="McCubbin A.G."/>
            <person name="Shore J.S."/>
        </authorList>
    </citation>
    <scope>NUCLEOTIDE SEQUENCE</scope>
    <source>
        <strain evidence="3">F60SS</strain>
    </source>
</reference>
<gene>
    <name evidence="3" type="ORF">Tsubulata_038661</name>
</gene>
<dbReference type="CDD" id="cd22269">
    <property type="entry name" value="DPBB_EG45-like"/>
    <property type="match status" value="1"/>
</dbReference>
<dbReference type="Pfam" id="PF03330">
    <property type="entry name" value="DPBB_1"/>
    <property type="match status" value="1"/>
</dbReference>
<dbReference type="OrthoDB" id="587249at2759"/>
<accession>A0A9Q0JIT6</accession>
<dbReference type="Proteomes" id="UP001141552">
    <property type="component" value="Unassembled WGS sequence"/>
</dbReference>
<name>A0A9Q0JIT6_9ROSI</name>
<dbReference type="InterPro" id="IPR036908">
    <property type="entry name" value="RlpA-like_sf"/>
</dbReference>
<evidence type="ECO:0000256" key="1">
    <source>
        <dbReference type="SAM" id="SignalP"/>
    </source>
</evidence>
<feature type="chain" id="PRO_5040450684" description="Expansin-like EG45 domain-containing protein" evidence="1">
    <location>
        <begin position="27"/>
        <end position="141"/>
    </location>
</feature>
<dbReference type="AlphaFoldDB" id="A0A9Q0JIT6"/>
<dbReference type="Gene3D" id="2.40.40.10">
    <property type="entry name" value="RlpA-like domain"/>
    <property type="match status" value="1"/>
</dbReference>
<keyword evidence="1" id="KW-0732">Signal</keyword>
<protein>
    <recommendedName>
        <fullName evidence="2">Expansin-like EG45 domain-containing protein</fullName>
    </recommendedName>
</protein>
<dbReference type="InterPro" id="IPR007112">
    <property type="entry name" value="Expansin/allergen_DPBB_dom"/>
</dbReference>
<feature type="signal peptide" evidence="1">
    <location>
        <begin position="1"/>
        <end position="26"/>
    </location>
</feature>
<reference evidence="3" key="1">
    <citation type="submission" date="2022-02" db="EMBL/GenBank/DDBJ databases">
        <authorList>
            <person name="Henning P.M."/>
            <person name="McCubbin A.G."/>
            <person name="Shore J.S."/>
        </authorList>
    </citation>
    <scope>NUCLEOTIDE SEQUENCE</scope>
    <source>
        <strain evidence="3">F60SS</strain>
        <tissue evidence="3">Leaves</tissue>
    </source>
</reference>
<evidence type="ECO:0000259" key="2">
    <source>
        <dbReference type="PROSITE" id="PS50842"/>
    </source>
</evidence>
<dbReference type="InterPro" id="IPR009009">
    <property type="entry name" value="RlpA-like_DPBB"/>
</dbReference>
<proteinExistence type="predicted"/>
<dbReference type="SUPFAM" id="SSF50685">
    <property type="entry name" value="Barwin-like endoglucanases"/>
    <property type="match status" value="1"/>
</dbReference>
<evidence type="ECO:0000313" key="3">
    <source>
        <dbReference type="EMBL" id="KAJ4843358.1"/>
    </source>
</evidence>
<organism evidence="3 4">
    <name type="scientific">Turnera subulata</name>
    <dbReference type="NCBI Taxonomy" id="218843"/>
    <lineage>
        <taxon>Eukaryota</taxon>
        <taxon>Viridiplantae</taxon>
        <taxon>Streptophyta</taxon>
        <taxon>Embryophyta</taxon>
        <taxon>Tracheophyta</taxon>
        <taxon>Spermatophyta</taxon>
        <taxon>Magnoliopsida</taxon>
        <taxon>eudicotyledons</taxon>
        <taxon>Gunneridae</taxon>
        <taxon>Pentapetalae</taxon>
        <taxon>rosids</taxon>
        <taxon>fabids</taxon>
        <taxon>Malpighiales</taxon>
        <taxon>Passifloraceae</taxon>
        <taxon>Turnera</taxon>
    </lineage>
</organism>
<comment type="caution">
    <text evidence="3">The sequence shown here is derived from an EMBL/GenBank/DDBJ whole genome shotgun (WGS) entry which is preliminary data.</text>
</comment>
<dbReference type="PANTHER" id="PTHR47480">
    <property type="entry name" value="EG45-LIKE DOMAIN CONTAINING PROTEIN"/>
    <property type="match status" value="1"/>
</dbReference>
<evidence type="ECO:0000313" key="4">
    <source>
        <dbReference type="Proteomes" id="UP001141552"/>
    </source>
</evidence>
<dbReference type="PANTHER" id="PTHR47480:SF15">
    <property type="entry name" value="RARE LIPOPROTEIN A-LIKE DOUBLE-PSI BETA-BARREL PROTEIN"/>
    <property type="match status" value="1"/>
</dbReference>
<sequence>MATNQAASQYIFLFLLASTLFHLAYADIGTAAVYNPPYLPTACFGTEATQFPSSNLFAAAGEAIWDNGAACGRQYLVRCISSAVAGSCNPEQIIQVRIVDRALTSSSRPSSRGATIVLSAIAFGTISNPSARSVNVEYRQI</sequence>
<feature type="domain" description="Expansin-like EG45" evidence="2">
    <location>
        <begin position="40"/>
        <end position="141"/>
    </location>
</feature>
<keyword evidence="4" id="KW-1185">Reference proteome</keyword>
<dbReference type="EMBL" id="JAKUCV010002255">
    <property type="protein sequence ID" value="KAJ4843358.1"/>
    <property type="molecule type" value="Genomic_DNA"/>
</dbReference>